<evidence type="ECO:0000313" key="1">
    <source>
        <dbReference type="EMBL" id="CAG8473927.1"/>
    </source>
</evidence>
<gene>
    <name evidence="1" type="ORF">RFULGI_LOCUS1242</name>
</gene>
<name>A0A9N8Z3H5_9GLOM</name>
<organism evidence="1 2">
    <name type="scientific">Racocetra fulgida</name>
    <dbReference type="NCBI Taxonomy" id="60492"/>
    <lineage>
        <taxon>Eukaryota</taxon>
        <taxon>Fungi</taxon>
        <taxon>Fungi incertae sedis</taxon>
        <taxon>Mucoromycota</taxon>
        <taxon>Glomeromycotina</taxon>
        <taxon>Glomeromycetes</taxon>
        <taxon>Diversisporales</taxon>
        <taxon>Gigasporaceae</taxon>
        <taxon>Racocetra</taxon>
    </lineage>
</organism>
<evidence type="ECO:0000313" key="2">
    <source>
        <dbReference type="Proteomes" id="UP000789396"/>
    </source>
</evidence>
<dbReference type="Proteomes" id="UP000789396">
    <property type="component" value="Unassembled WGS sequence"/>
</dbReference>
<accession>A0A9N8Z3H5</accession>
<comment type="caution">
    <text evidence="1">The sequence shown here is derived from an EMBL/GenBank/DDBJ whole genome shotgun (WGS) entry which is preliminary data.</text>
</comment>
<proteinExistence type="predicted"/>
<dbReference type="AlphaFoldDB" id="A0A9N8Z3H5"/>
<sequence length="267" mass="30001">MSQLSMPGQLMQVKYFGDIEMVSDHNDVPSCDNIVSADRINIEGDDHNSSLPDLIILDENDMPFVKHSNSRSFKKSKKSSAKLTNNQCLTNQCIQSRIYSGPINKIPIVPMKRPATTILKRYTFVRTKSPPRLLDKKLRGEKCQNQLELVDEDKNILPEYFASGSKSNPISLISSDDEDDIAWTNDPPHVVAKQEVAQPLVVESHKKIDALNSEPQKLDMVVNPHKIENQNLSAQSIQKPTQKSEFEVQSISPQDVEIKAVCCAFNN</sequence>
<reference evidence="1" key="1">
    <citation type="submission" date="2021-06" db="EMBL/GenBank/DDBJ databases">
        <authorList>
            <person name="Kallberg Y."/>
            <person name="Tangrot J."/>
            <person name="Rosling A."/>
        </authorList>
    </citation>
    <scope>NUCLEOTIDE SEQUENCE</scope>
    <source>
        <strain evidence="1">IN212</strain>
    </source>
</reference>
<keyword evidence="2" id="KW-1185">Reference proteome</keyword>
<dbReference type="EMBL" id="CAJVPZ010000702">
    <property type="protein sequence ID" value="CAG8473927.1"/>
    <property type="molecule type" value="Genomic_DNA"/>
</dbReference>
<dbReference type="OrthoDB" id="10248252at2759"/>
<protein>
    <submittedName>
        <fullName evidence="1">18539_t:CDS:1</fullName>
    </submittedName>
</protein>